<sequence>MQKIKWTLRLSRTKGDVVQTFQERKRLTVVILVRRRDHATGETAHAERRRTRRKGGPEKGGPRRTRGGPR</sequence>
<reference evidence="3" key="1">
    <citation type="journal article" date="2019" name="Int. J. Syst. Evol. Microbiol.">
        <title>The Global Catalogue of Microorganisms (GCM) 10K type strain sequencing project: providing services to taxonomists for standard genome sequencing and annotation.</title>
        <authorList>
            <consortium name="The Broad Institute Genomics Platform"/>
            <consortium name="The Broad Institute Genome Sequencing Center for Infectious Disease"/>
            <person name="Wu L."/>
            <person name="Ma J."/>
        </authorList>
    </citation>
    <scope>NUCLEOTIDE SEQUENCE [LARGE SCALE GENOMIC DNA]</scope>
    <source>
        <strain evidence="3">JCM 3146</strain>
    </source>
</reference>
<evidence type="ECO:0000313" key="3">
    <source>
        <dbReference type="Proteomes" id="UP001501822"/>
    </source>
</evidence>
<evidence type="ECO:0000313" key="2">
    <source>
        <dbReference type="EMBL" id="GAA0350950.1"/>
    </source>
</evidence>
<gene>
    <name evidence="2" type="ORF">GCM10010151_45720</name>
</gene>
<evidence type="ECO:0008006" key="4">
    <source>
        <dbReference type="Google" id="ProtNLM"/>
    </source>
</evidence>
<dbReference type="Proteomes" id="UP001501822">
    <property type="component" value="Unassembled WGS sequence"/>
</dbReference>
<feature type="region of interest" description="Disordered" evidence="1">
    <location>
        <begin position="35"/>
        <end position="70"/>
    </location>
</feature>
<accession>A0ABP3GS56</accession>
<dbReference type="EMBL" id="BAAABM010000045">
    <property type="protein sequence ID" value="GAA0350950.1"/>
    <property type="molecule type" value="Genomic_DNA"/>
</dbReference>
<comment type="caution">
    <text evidence="2">The sequence shown here is derived from an EMBL/GenBank/DDBJ whole genome shotgun (WGS) entry which is preliminary data.</text>
</comment>
<protein>
    <recommendedName>
        <fullName evidence="4">Transposase</fullName>
    </recommendedName>
</protein>
<keyword evidence="3" id="KW-1185">Reference proteome</keyword>
<evidence type="ECO:0000256" key="1">
    <source>
        <dbReference type="SAM" id="MobiDB-lite"/>
    </source>
</evidence>
<organism evidence="2 3">
    <name type="scientific">Actinoallomurus spadix</name>
    <dbReference type="NCBI Taxonomy" id="79912"/>
    <lineage>
        <taxon>Bacteria</taxon>
        <taxon>Bacillati</taxon>
        <taxon>Actinomycetota</taxon>
        <taxon>Actinomycetes</taxon>
        <taxon>Streptosporangiales</taxon>
        <taxon>Thermomonosporaceae</taxon>
        <taxon>Actinoallomurus</taxon>
    </lineage>
</organism>
<name>A0ABP3GS56_9ACTN</name>
<proteinExistence type="predicted"/>